<evidence type="ECO:0000313" key="2">
    <source>
        <dbReference type="EMBL" id="GAI25025.1"/>
    </source>
</evidence>
<dbReference type="SMART" id="SM00866">
    <property type="entry name" value="UTRA"/>
    <property type="match status" value="1"/>
</dbReference>
<dbReference type="InterPro" id="IPR028978">
    <property type="entry name" value="Chorismate_lyase_/UTRA_dom_sf"/>
</dbReference>
<evidence type="ECO:0000259" key="1">
    <source>
        <dbReference type="SMART" id="SM00866"/>
    </source>
</evidence>
<dbReference type="PANTHER" id="PTHR44846">
    <property type="entry name" value="MANNOSYL-D-GLYCERATE TRANSPORT/METABOLISM SYSTEM REPRESSOR MNGR-RELATED"/>
    <property type="match status" value="1"/>
</dbReference>
<feature type="domain" description="UbiC transcription regulator-associated" evidence="1">
    <location>
        <begin position="15"/>
        <end position="155"/>
    </location>
</feature>
<protein>
    <recommendedName>
        <fullName evidence="1">UbiC transcription regulator-associated domain-containing protein</fullName>
    </recommendedName>
</protein>
<accession>X1NE22</accession>
<feature type="non-terminal residue" evidence="2">
    <location>
        <position position="1"/>
    </location>
</feature>
<dbReference type="AlphaFoldDB" id="X1NE22"/>
<gene>
    <name evidence="2" type="ORF">S06H3_25914</name>
</gene>
<organism evidence="2">
    <name type="scientific">marine sediment metagenome</name>
    <dbReference type="NCBI Taxonomy" id="412755"/>
    <lineage>
        <taxon>unclassified sequences</taxon>
        <taxon>metagenomes</taxon>
        <taxon>ecological metagenomes</taxon>
    </lineage>
</organism>
<dbReference type="PANTHER" id="PTHR44846:SF1">
    <property type="entry name" value="MANNOSYL-D-GLYCERATE TRANSPORT_METABOLISM SYSTEM REPRESSOR MNGR-RELATED"/>
    <property type="match status" value="1"/>
</dbReference>
<dbReference type="EMBL" id="BARV01014943">
    <property type="protein sequence ID" value="GAI25025.1"/>
    <property type="molecule type" value="Genomic_DNA"/>
</dbReference>
<dbReference type="GO" id="GO:0045892">
    <property type="term" value="P:negative regulation of DNA-templated transcription"/>
    <property type="evidence" value="ECO:0007669"/>
    <property type="project" value="TreeGrafter"/>
</dbReference>
<sequence>SEFLRVVSFTDDMQKQRYNVYSKVLKFEVVSPKKEVAKSLKINVNDKVFRLNRIRFANDIPMAIQDSYIIYGYCPTLSDYDFSTESLYRTLENVFNLKLSYANNILEARLTTKEEIKVFNIKKPIPVFILNQTTFLETGKPIEFVRSIHRSDKYKFFNIAVGREIKK</sequence>
<dbReference type="Pfam" id="PF07702">
    <property type="entry name" value="UTRA"/>
    <property type="match status" value="1"/>
</dbReference>
<reference evidence="2" key="1">
    <citation type="journal article" date="2014" name="Front. Microbiol.">
        <title>High frequency of phylogenetically diverse reductive dehalogenase-homologous genes in deep subseafloor sedimentary metagenomes.</title>
        <authorList>
            <person name="Kawai M."/>
            <person name="Futagami T."/>
            <person name="Toyoda A."/>
            <person name="Takaki Y."/>
            <person name="Nishi S."/>
            <person name="Hori S."/>
            <person name="Arai W."/>
            <person name="Tsubouchi T."/>
            <person name="Morono Y."/>
            <person name="Uchiyama I."/>
            <person name="Ito T."/>
            <person name="Fujiyama A."/>
            <person name="Inagaki F."/>
            <person name="Takami H."/>
        </authorList>
    </citation>
    <scope>NUCLEOTIDE SEQUENCE</scope>
    <source>
        <strain evidence="2">Expedition CK06-06</strain>
    </source>
</reference>
<dbReference type="SUPFAM" id="SSF64288">
    <property type="entry name" value="Chorismate lyase-like"/>
    <property type="match status" value="1"/>
</dbReference>
<dbReference type="InterPro" id="IPR011663">
    <property type="entry name" value="UTRA"/>
</dbReference>
<name>X1NE22_9ZZZZ</name>
<dbReference type="InterPro" id="IPR050679">
    <property type="entry name" value="Bact_HTH_transcr_reg"/>
</dbReference>
<proteinExistence type="predicted"/>
<dbReference type="GO" id="GO:0003677">
    <property type="term" value="F:DNA binding"/>
    <property type="evidence" value="ECO:0007669"/>
    <property type="project" value="InterPro"/>
</dbReference>
<comment type="caution">
    <text evidence="2">The sequence shown here is derived from an EMBL/GenBank/DDBJ whole genome shotgun (WGS) entry which is preliminary data.</text>
</comment>
<dbReference type="Gene3D" id="3.40.1410.10">
    <property type="entry name" value="Chorismate lyase-like"/>
    <property type="match status" value="1"/>
</dbReference>